<accession>A0A7K1KJP9</accession>
<evidence type="ECO:0000313" key="2">
    <source>
        <dbReference type="EMBL" id="MUM76294.1"/>
    </source>
</evidence>
<proteinExistence type="predicted"/>
<protein>
    <submittedName>
        <fullName evidence="2">DUF362 domain-containing protein</fullName>
    </submittedName>
</protein>
<reference evidence="2 3" key="1">
    <citation type="submission" date="2019-11" db="EMBL/GenBank/DDBJ databases">
        <title>Pseudodesulfovibrio alkaliphilus, sp. nov., an alkaliphilic sulfate-reducing bacteria from mud volcano of Taman peninsula, Russia.</title>
        <authorList>
            <person name="Frolova A."/>
            <person name="Merkel A.Y."/>
            <person name="Slobodkin A.I."/>
        </authorList>
    </citation>
    <scope>NUCLEOTIDE SEQUENCE [LARGE SCALE GENOMIC DNA]</scope>
    <source>
        <strain evidence="2 3">F-1</strain>
    </source>
</reference>
<evidence type="ECO:0000313" key="3">
    <source>
        <dbReference type="Proteomes" id="UP000461162"/>
    </source>
</evidence>
<dbReference type="InterPro" id="IPR007160">
    <property type="entry name" value="DUF362"/>
</dbReference>
<evidence type="ECO:0000259" key="1">
    <source>
        <dbReference type="Pfam" id="PF04015"/>
    </source>
</evidence>
<dbReference type="Pfam" id="PF04015">
    <property type="entry name" value="DUF362"/>
    <property type="match status" value="1"/>
</dbReference>
<name>A0A7K1KJP9_9BACT</name>
<keyword evidence="3" id="KW-1185">Reference proteome</keyword>
<dbReference type="AlphaFoldDB" id="A0A7K1KJP9"/>
<dbReference type="RefSeq" id="WP_155931783.1">
    <property type="nucleotide sequence ID" value="NZ_WODC01000001.1"/>
</dbReference>
<dbReference type="EMBL" id="WODC01000001">
    <property type="protein sequence ID" value="MUM76294.1"/>
    <property type="molecule type" value="Genomic_DNA"/>
</dbReference>
<dbReference type="Proteomes" id="UP000461162">
    <property type="component" value="Unassembled WGS sequence"/>
</dbReference>
<comment type="caution">
    <text evidence="2">The sequence shown here is derived from an EMBL/GenBank/DDBJ whole genome shotgun (WGS) entry which is preliminary data.</text>
</comment>
<organism evidence="2 3">
    <name type="scientific">Pseudodesulfovibrio alkaliphilus</name>
    <dbReference type="NCBI Taxonomy" id="2661613"/>
    <lineage>
        <taxon>Bacteria</taxon>
        <taxon>Pseudomonadati</taxon>
        <taxon>Thermodesulfobacteriota</taxon>
        <taxon>Desulfovibrionia</taxon>
        <taxon>Desulfovibrionales</taxon>
        <taxon>Desulfovibrionaceae</taxon>
    </lineage>
</organism>
<gene>
    <name evidence="2" type="ORF">GKC30_01450</name>
</gene>
<sequence length="312" mass="33156">MRKNPPQPMVAMIHLPGYAPVRLGDAVARLLEASGLGLTPGIRVLVKPNLVAARNARHCTTHPGVVRAVCAYLLDGGARVTVADSPAFGPAGQVARASGLAEAVAGLGLKVTTLSRPVPIPLTRGGSIGLSRDALEVDAILNLPKLKVHCQMVMSGAVKNLFGCVVGFRKAVAHHTMGDDRDMFTAMLMDVYTALPRTHHLMDGVETLHRDGPTGGVPFPLGLLAASDCGVALDTAAYTIFGLDPDQVPLWREAMSRDMAGAVPLGLAYPLDTPERFDPAGFLMAPQRALKFEPMRLLKGRVRSLLKHFTKS</sequence>
<feature type="domain" description="DUF362" evidence="1">
    <location>
        <begin position="44"/>
        <end position="238"/>
    </location>
</feature>